<dbReference type="Proteomes" id="UP000187209">
    <property type="component" value="Unassembled WGS sequence"/>
</dbReference>
<protein>
    <recommendedName>
        <fullName evidence="6">Rubisco LSMT substrate-binding domain-containing protein</fullName>
    </recommendedName>
</protein>
<dbReference type="Gene3D" id="3.90.1410.10">
    <property type="entry name" value="set domain protein methyltransferase, domain 1"/>
    <property type="match status" value="1"/>
</dbReference>
<evidence type="ECO:0000256" key="2">
    <source>
        <dbReference type="ARBA" id="ARBA00022679"/>
    </source>
</evidence>
<dbReference type="InterPro" id="IPR036464">
    <property type="entry name" value="Rubisco_LSMT_subst-bd_sf"/>
</dbReference>
<name>A0A1R2BXM7_9CILI</name>
<dbReference type="InterPro" id="IPR046341">
    <property type="entry name" value="SET_dom_sf"/>
</dbReference>
<dbReference type="PANTHER" id="PTHR13271">
    <property type="entry name" value="UNCHARACTERIZED PUTATIVE METHYLTRANSFERASE"/>
    <property type="match status" value="1"/>
</dbReference>
<dbReference type="OrthoDB" id="341421at2759"/>
<dbReference type="InterPro" id="IPR050600">
    <property type="entry name" value="SETD3_SETD6_MTase"/>
</dbReference>
<evidence type="ECO:0000313" key="5">
    <source>
        <dbReference type="Proteomes" id="UP000187209"/>
    </source>
</evidence>
<organism evidence="4 5">
    <name type="scientific">Stentor coeruleus</name>
    <dbReference type="NCBI Taxonomy" id="5963"/>
    <lineage>
        <taxon>Eukaryota</taxon>
        <taxon>Sar</taxon>
        <taxon>Alveolata</taxon>
        <taxon>Ciliophora</taxon>
        <taxon>Postciliodesmatophora</taxon>
        <taxon>Heterotrichea</taxon>
        <taxon>Heterotrichida</taxon>
        <taxon>Stentoridae</taxon>
        <taxon>Stentor</taxon>
    </lineage>
</organism>
<dbReference type="AlphaFoldDB" id="A0A1R2BXM7"/>
<comment type="caution">
    <text evidence="4">The sequence shown here is derived from an EMBL/GenBank/DDBJ whole genome shotgun (WGS) entry which is preliminary data.</text>
</comment>
<accession>A0A1R2BXM7</accession>
<dbReference type="GO" id="GO:0005634">
    <property type="term" value="C:nucleus"/>
    <property type="evidence" value="ECO:0007669"/>
    <property type="project" value="TreeGrafter"/>
</dbReference>
<evidence type="ECO:0000256" key="3">
    <source>
        <dbReference type="ARBA" id="ARBA00022691"/>
    </source>
</evidence>
<dbReference type="SUPFAM" id="SSF81822">
    <property type="entry name" value="RuBisCo LSMT C-terminal, substrate-binding domain"/>
    <property type="match status" value="1"/>
</dbReference>
<keyword evidence="3" id="KW-0949">S-adenosyl-L-methionine</keyword>
<dbReference type="PANTHER" id="PTHR13271:SF34">
    <property type="entry name" value="N-LYSINE METHYLTRANSFERASE SETD6"/>
    <property type="match status" value="1"/>
</dbReference>
<evidence type="ECO:0008006" key="6">
    <source>
        <dbReference type="Google" id="ProtNLM"/>
    </source>
</evidence>
<dbReference type="CDD" id="cd10527">
    <property type="entry name" value="SET_LSMT"/>
    <property type="match status" value="1"/>
</dbReference>
<dbReference type="GO" id="GO:0032259">
    <property type="term" value="P:methylation"/>
    <property type="evidence" value="ECO:0007669"/>
    <property type="project" value="UniProtKB-KW"/>
</dbReference>
<dbReference type="GO" id="GO:0016279">
    <property type="term" value="F:protein-lysine N-methyltransferase activity"/>
    <property type="evidence" value="ECO:0007669"/>
    <property type="project" value="TreeGrafter"/>
</dbReference>
<reference evidence="4 5" key="1">
    <citation type="submission" date="2016-11" db="EMBL/GenBank/DDBJ databases">
        <title>The macronuclear genome of Stentor coeruleus: a giant cell with tiny introns.</title>
        <authorList>
            <person name="Slabodnick M."/>
            <person name="Ruby J.G."/>
            <person name="Reiff S.B."/>
            <person name="Swart E.C."/>
            <person name="Gosai S."/>
            <person name="Prabakaran S."/>
            <person name="Witkowska E."/>
            <person name="Larue G.E."/>
            <person name="Fisher S."/>
            <person name="Freeman R.M."/>
            <person name="Gunawardena J."/>
            <person name="Chu W."/>
            <person name="Stover N.A."/>
            <person name="Gregory B.D."/>
            <person name="Nowacki M."/>
            <person name="Derisi J."/>
            <person name="Roy S.W."/>
            <person name="Marshall W.F."/>
            <person name="Sood P."/>
        </authorList>
    </citation>
    <scope>NUCLEOTIDE SEQUENCE [LARGE SCALE GENOMIC DNA]</scope>
    <source>
        <strain evidence="4">WM001</strain>
    </source>
</reference>
<keyword evidence="2" id="KW-0808">Transferase</keyword>
<sequence>MYKPFSGAEILPIPDDVQAMYDWAASKGVKWPKIYYPVRFPPGYIGTIAIDAIGPNETVVSAPNDSLLTTKVAYNSELKSIFEAHPDLFSEDAPSYDDVVIGTFMIYEKAKGLSSSWGPFIAYQPKDPCNTQDWSSEELKELQDEDLIYDSEKSLENHINLWKQWKSVLEKYPEKFTAEMLDYKDFTWVIRLIGTRTFGKFAPYSTFFPVGELLNHDNVETYYIYLSPEEKADASQRYSGIIDDEDHDTGMYEKNPTIELGNEGLAVANFLVNGADNETIFEKIKEKCVDLDKDELEAYKKKRTYRPPNMDLTESSNKEIRQVTGPNESYEKGAEVYMSYGRNSNRQLLSVYGFSLKYNRFNYAAVKTSVKSMLENPDLASEMEMEEFSADILVQFKLKEKVLCNSLVGTLRKLWFKYGQPIKGFFKPVVLDMELRILAHAQGILLGSLNNFPTTYEEDLELLNKDLPLRKMFAVLYRSQVKEIIRNQIEYLNAALRFVTEYSMTKDISSSVRAAVNDDERIERALKDYIDEFRE</sequence>
<dbReference type="Gene3D" id="3.90.1420.10">
    <property type="entry name" value="Rubisco LSMT, substrate-binding domain"/>
    <property type="match status" value="1"/>
</dbReference>
<evidence type="ECO:0000313" key="4">
    <source>
        <dbReference type="EMBL" id="OMJ81553.1"/>
    </source>
</evidence>
<evidence type="ECO:0000256" key="1">
    <source>
        <dbReference type="ARBA" id="ARBA00022603"/>
    </source>
</evidence>
<dbReference type="EMBL" id="MPUH01000376">
    <property type="protein sequence ID" value="OMJ81553.1"/>
    <property type="molecule type" value="Genomic_DNA"/>
</dbReference>
<proteinExistence type="predicted"/>
<gene>
    <name evidence="4" type="ORF">SteCoe_17961</name>
</gene>
<keyword evidence="1" id="KW-0489">Methyltransferase</keyword>
<dbReference type="SUPFAM" id="SSF82199">
    <property type="entry name" value="SET domain"/>
    <property type="match status" value="1"/>
</dbReference>
<keyword evidence="5" id="KW-1185">Reference proteome</keyword>